<evidence type="ECO:0000313" key="7">
    <source>
        <dbReference type="Proteomes" id="UP000663852"/>
    </source>
</evidence>
<evidence type="ECO:0000313" key="5">
    <source>
        <dbReference type="EMBL" id="CAF1238002.1"/>
    </source>
</evidence>
<dbReference type="Gene3D" id="2.120.10.30">
    <property type="entry name" value="TolB, C-terminal domain"/>
    <property type="match status" value="1"/>
</dbReference>
<comment type="caution">
    <text evidence="5">The sequence shown here is derived from an EMBL/GenBank/DDBJ whole genome shotgun (WGS) entry which is preliminary data.</text>
</comment>
<evidence type="ECO:0000256" key="3">
    <source>
        <dbReference type="SAM" id="SignalP"/>
    </source>
</evidence>
<dbReference type="PROSITE" id="PS51125">
    <property type="entry name" value="NHL"/>
    <property type="match status" value="1"/>
</dbReference>
<gene>
    <name evidence="5" type="ORF">EDS130_LOCUS27299</name>
    <name evidence="4" type="ORF">XAT740_LOCUS130</name>
</gene>
<keyword evidence="3" id="KW-0732">Signal</keyword>
<feature type="signal peptide" evidence="3">
    <location>
        <begin position="1"/>
        <end position="22"/>
    </location>
</feature>
<reference evidence="5" key="1">
    <citation type="submission" date="2021-02" db="EMBL/GenBank/DDBJ databases">
        <authorList>
            <person name="Nowell W R."/>
        </authorList>
    </citation>
    <scope>NUCLEOTIDE SEQUENCE</scope>
</reference>
<name>A0A814Z2J3_ADIRI</name>
<feature type="chain" id="PRO_5036226625" evidence="3">
    <location>
        <begin position="23"/>
        <end position="461"/>
    </location>
</feature>
<organism evidence="5 7">
    <name type="scientific">Adineta ricciae</name>
    <name type="common">Rotifer</name>
    <dbReference type="NCBI Taxonomy" id="249248"/>
    <lineage>
        <taxon>Eukaryota</taxon>
        <taxon>Metazoa</taxon>
        <taxon>Spiralia</taxon>
        <taxon>Gnathifera</taxon>
        <taxon>Rotifera</taxon>
        <taxon>Eurotatoria</taxon>
        <taxon>Bdelloidea</taxon>
        <taxon>Adinetida</taxon>
        <taxon>Adinetidae</taxon>
        <taxon>Adineta</taxon>
    </lineage>
</organism>
<evidence type="ECO:0000256" key="2">
    <source>
        <dbReference type="PROSITE-ProRule" id="PRU00504"/>
    </source>
</evidence>
<dbReference type="InterPro" id="IPR050952">
    <property type="entry name" value="TRIM-NHL_E3_ligases"/>
</dbReference>
<dbReference type="Gene3D" id="2.40.10.500">
    <property type="match status" value="1"/>
</dbReference>
<keyword evidence="1" id="KW-0677">Repeat</keyword>
<dbReference type="SUPFAM" id="SSF101898">
    <property type="entry name" value="NHL repeat"/>
    <property type="match status" value="1"/>
</dbReference>
<dbReference type="AlphaFoldDB" id="A0A814Z2J3"/>
<dbReference type="Proteomes" id="UP000663828">
    <property type="component" value="Unassembled WGS sequence"/>
</dbReference>
<dbReference type="CDD" id="cd05819">
    <property type="entry name" value="NHL"/>
    <property type="match status" value="1"/>
</dbReference>
<protein>
    <submittedName>
        <fullName evidence="5">Uncharacterized protein</fullName>
    </submittedName>
</protein>
<dbReference type="EMBL" id="CAJNOR010000003">
    <property type="protein sequence ID" value="CAF0745390.1"/>
    <property type="molecule type" value="Genomic_DNA"/>
</dbReference>
<sequence>MAMINVSILFVVFNVLVVPVYSQTCQGTTAYASCSSNSACGCFPMVTADDFGVCGFLWLTCARLEPCKGTNDYCDQPDHVCVRHTRCRNQPVCYPLQMIDQRVCPPPNNIPVDTTTPMDITHQTTTIETTTPFTETTTVETTTPFTETTMTTTFQTTTTSSASEKPADNICATATWSKQGITVAGNGTQGAAYNRLYYPDGIFIGKNQTVYVADTDNNRVMKWVKNASVGELVAGHGGSGSNSSQLKKPKDIVVDGDETVYVADYGNSRIQKWFRNSFRAATVLSVAYPIGIALDDEETMYVSMTSGSYLFQQRKGASKWESIGNNATQIQFITIDKNGAVIGVNLQYKQVLIKHKNQTKFYYIADGSEEYFLTPSFDPYSAIVDQSGYVYVLERSNNRVTRWGPSAKTGTIIIGGRGSGSAADQVNSPSDISFDDEGNIYIADTNNHRVQKFSIDKSSCN</sequence>
<dbReference type="InterPro" id="IPR011042">
    <property type="entry name" value="6-blade_b-propeller_TolB-like"/>
</dbReference>
<accession>A0A814Z2J3</accession>
<proteinExistence type="predicted"/>
<dbReference type="Proteomes" id="UP000663852">
    <property type="component" value="Unassembled WGS sequence"/>
</dbReference>
<keyword evidence="6" id="KW-1185">Reference proteome</keyword>
<dbReference type="EMBL" id="CAJNOJ010000171">
    <property type="protein sequence ID" value="CAF1238002.1"/>
    <property type="molecule type" value="Genomic_DNA"/>
</dbReference>
<dbReference type="OrthoDB" id="9983850at2759"/>
<dbReference type="Pfam" id="PF01436">
    <property type="entry name" value="NHL"/>
    <property type="match status" value="2"/>
</dbReference>
<dbReference type="InterPro" id="IPR001258">
    <property type="entry name" value="NHL_repeat"/>
</dbReference>
<evidence type="ECO:0000313" key="4">
    <source>
        <dbReference type="EMBL" id="CAF0745390.1"/>
    </source>
</evidence>
<evidence type="ECO:0000313" key="6">
    <source>
        <dbReference type="Proteomes" id="UP000663828"/>
    </source>
</evidence>
<dbReference type="PANTHER" id="PTHR24104">
    <property type="entry name" value="E3 UBIQUITIN-PROTEIN LIGASE NHLRC1-RELATED"/>
    <property type="match status" value="1"/>
</dbReference>
<feature type="repeat" description="NHL" evidence="2">
    <location>
        <begin position="420"/>
        <end position="456"/>
    </location>
</feature>
<evidence type="ECO:0000256" key="1">
    <source>
        <dbReference type="ARBA" id="ARBA00022737"/>
    </source>
</evidence>